<name>A0A9P6XN13_RHIOR</name>
<evidence type="ECO:0000313" key="2">
    <source>
        <dbReference type="Proteomes" id="UP000717996"/>
    </source>
</evidence>
<protein>
    <submittedName>
        <fullName evidence="1">Uncharacterized protein</fullName>
    </submittedName>
</protein>
<proteinExistence type="predicted"/>
<dbReference type="EMBL" id="JAANIT010009337">
    <property type="protein sequence ID" value="KAG1526644.1"/>
    <property type="molecule type" value="Genomic_DNA"/>
</dbReference>
<sequence length="148" mass="16139">MLPCEPIAKKNNGARSSLATIQSTSTCVAIQIAPSRNSHGRSSSDSRFICMPMQAIRKYRNTVPSREAPAASSRRARVKLRPRPIAVDSRITHTNWLSRLNWLAQLTLALNQPDSGAAIAWARPTPPSATPTITIRSVMLGMRAFCAS</sequence>
<evidence type="ECO:0000313" key="1">
    <source>
        <dbReference type="EMBL" id="KAG1526644.1"/>
    </source>
</evidence>
<organism evidence="1 2">
    <name type="scientific">Rhizopus oryzae</name>
    <name type="common">Mucormycosis agent</name>
    <name type="synonym">Rhizopus arrhizus var. delemar</name>
    <dbReference type="NCBI Taxonomy" id="64495"/>
    <lineage>
        <taxon>Eukaryota</taxon>
        <taxon>Fungi</taxon>
        <taxon>Fungi incertae sedis</taxon>
        <taxon>Mucoromycota</taxon>
        <taxon>Mucoromycotina</taxon>
        <taxon>Mucoromycetes</taxon>
        <taxon>Mucorales</taxon>
        <taxon>Mucorineae</taxon>
        <taxon>Rhizopodaceae</taxon>
        <taxon>Rhizopus</taxon>
    </lineage>
</organism>
<comment type="caution">
    <text evidence="1">The sequence shown here is derived from an EMBL/GenBank/DDBJ whole genome shotgun (WGS) entry which is preliminary data.</text>
</comment>
<dbReference type="Proteomes" id="UP000717996">
    <property type="component" value="Unassembled WGS sequence"/>
</dbReference>
<accession>A0A9P6XN13</accession>
<dbReference type="AlphaFoldDB" id="A0A9P6XN13"/>
<gene>
    <name evidence="1" type="ORF">G6F51_014323</name>
</gene>
<reference evidence="1" key="1">
    <citation type="journal article" date="2020" name="Microb. Genom.">
        <title>Genetic diversity of clinical and environmental Mucorales isolates obtained from an investigation of mucormycosis cases among solid organ transplant recipients.</title>
        <authorList>
            <person name="Nguyen M.H."/>
            <person name="Kaul D."/>
            <person name="Muto C."/>
            <person name="Cheng S.J."/>
            <person name="Richter R.A."/>
            <person name="Bruno V.M."/>
            <person name="Liu G."/>
            <person name="Beyhan S."/>
            <person name="Sundermann A.J."/>
            <person name="Mounaud S."/>
            <person name="Pasculle A.W."/>
            <person name="Nierman W.C."/>
            <person name="Driscoll E."/>
            <person name="Cumbie R."/>
            <person name="Clancy C.J."/>
            <person name="Dupont C.L."/>
        </authorList>
    </citation>
    <scope>NUCLEOTIDE SEQUENCE</scope>
    <source>
        <strain evidence="1">GL16</strain>
    </source>
</reference>